<protein>
    <submittedName>
        <fullName evidence="2">Uncharacterized protein</fullName>
    </submittedName>
</protein>
<evidence type="ECO:0000256" key="1">
    <source>
        <dbReference type="SAM" id="MobiDB-lite"/>
    </source>
</evidence>
<dbReference type="STRING" id="591159.SSQG_00032"/>
<keyword evidence="3" id="KW-1185">Reference proteome</keyword>
<dbReference type="HOGENOM" id="CLU_2107703_0_0_11"/>
<dbReference type="Pfam" id="PF19979">
    <property type="entry name" value="DUF6415"/>
    <property type="match status" value="1"/>
</dbReference>
<organism evidence="2 3">
    <name type="scientific">Streptomyces viridochromogenes (strain DSM 40736 / JCM 4977 / BCRC 1201 / Tue 494)</name>
    <dbReference type="NCBI Taxonomy" id="591159"/>
    <lineage>
        <taxon>Bacteria</taxon>
        <taxon>Bacillati</taxon>
        <taxon>Actinomycetota</taxon>
        <taxon>Actinomycetes</taxon>
        <taxon>Kitasatosporales</taxon>
        <taxon>Streptomycetaceae</taxon>
        <taxon>Streptomyces</taxon>
    </lineage>
</organism>
<name>D9X1U2_STRVT</name>
<evidence type="ECO:0000313" key="3">
    <source>
        <dbReference type="Proteomes" id="UP000004184"/>
    </source>
</evidence>
<sequence length="115" mass="12660">MPPATIRRWTGPTPQKAEPPLDVDALLDVIAKFRRWTPFDGEALLDDVCAVPDDVVPSADEFEGHAERLGGHLMRLVDIALAAEAHQMDDEATRLIRQAREVRAQRSCHASSGPP</sequence>
<evidence type="ECO:0000313" key="2">
    <source>
        <dbReference type="EMBL" id="EFL29514.1"/>
    </source>
</evidence>
<dbReference type="InterPro" id="IPR046300">
    <property type="entry name" value="DUF6415"/>
</dbReference>
<dbReference type="Proteomes" id="UP000004184">
    <property type="component" value="Unassembled WGS sequence"/>
</dbReference>
<dbReference type="RefSeq" id="WP_003987599.1">
    <property type="nucleotide sequence ID" value="NZ_GG657757.1"/>
</dbReference>
<accession>D9X1U2</accession>
<feature type="region of interest" description="Disordered" evidence="1">
    <location>
        <begin position="1"/>
        <end position="20"/>
    </location>
</feature>
<gene>
    <name evidence="2" type="ORF">SSQG_00032</name>
</gene>
<reference evidence="3" key="1">
    <citation type="submission" date="2009-02" db="EMBL/GenBank/DDBJ databases">
        <title>Annotation of Streptomyces viridochromogenes strain DSM 40736.</title>
        <authorList>
            <consortium name="The Broad Institute Genome Sequencing Platform"/>
            <consortium name="Broad Institute Microbial Sequencing Center"/>
            <person name="Fischbach M."/>
            <person name="Godfrey P."/>
            <person name="Ward D."/>
            <person name="Young S."/>
            <person name="Zeng Q."/>
            <person name="Koehrsen M."/>
            <person name="Alvarado L."/>
            <person name="Berlin A.M."/>
            <person name="Bochicchio J."/>
            <person name="Borenstein D."/>
            <person name="Chapman S.B."/>
            <person name="Chen Z."/>
            <person name="Engels R."/>
            <person name="Freedman E."/>
            <person name="Gellesch M."/>
            <person name="Goldberg J."/>
            <person name="Griggs A."/>
            <person name="Gujja S."/>
            <person name="Heilman E.R."/>
            <person name="Heiman D.I."/>
            <person name="Hepburn T.A."/>
            <person name="Howarth C."/>
            <person name="Jen D."/>
            <person name="Larson L."/>
            <person name="Lewis B."/>
            <person name="Mehta T."/>
            <person name="Park D."/>
            <person name="Pearson M."/>
            <person name="Richards J."/>
            <person name="Roberts A."/>
            <person name="Saif S."/>
            <person name="Shea T.D."/>
            <person name="Shenoy N."/>
            <person name="Sisk P."/>
            <person name="Stolte C."/>
            <person name="Sykes S.N."/>
            <person name="Thomson T."/>
            <person name="Walk T."/>
            <person name="White J."/>
            <person name="Yandava C."/>
            <person name="Straight P."/>
            <person name="Clardy J."/>
            <person name="Hung D."/>
            <person name="Kolter R."/>
            <person name="Mekalanos J."/>
            <person name="Walker S."/>
            <person name="Walsh C.T."/>
            <person name="Wieland-Brown L.C."/>
            <person name="Haas B."/>
            <person name="Nusbaum C."/>
            <person name="Birren B."/>
        </authorList>
    </citation>
    <scope>NUCLEOTIDE SEQUENCE [LARGE SCALE GENOMIC DNA]</scope>
    <source>
        <strain evidence="3">DSM 40736 / JCM 4977 / BCRC 1201 / Tue 494</strain>
    </source>
</reference>
<dbReference type="AlphaFoldDB" id="D9X1U2"/>
<dbReference type="EMBL" id="GG657757">
    <property type="protein sequence ID" value="EFL29514.1"/>
    <property type="molecule type" value="Genomic_DNA"/>
</dbReference>
<proteinExistence type="predicted"/>